<gene>
    <name evidence="2" type="ORF">GCM10017581_076880</name>
</gene>
<name>A0A9W6KRQ9_9ACTN</name>
<dbReference type="EMBL" id="BSFP01000065">
    <property type="protein sequence ID" value="GLL05940.1"/>
    <property type="molecule type" value="Genomic_DNA"/>
</dbReference>
<evidence type="ECO:0000313" key="3">
    <source>
        <dbReference type="Proteomes" id="UP001143480"/>
    </source>
</evidence>
<keyword evidence="3" id="KW-1185">Reference proteome</keyword>
<sequence length="57" mass="5826">MYAGMLSADAAAGRTNAPSPPTATAHASPNAMNLRPGLLAPLPCLLPRESAALFFTM</sequence>
<comment type="caution">
    <text evidence="2">The sequence shown here is derived from an EMBL/GenBank/DDBJ whole genome shotgun (WGS) entry which is preliminary data.</text>
</comment>
<protein>
    <submittedName>
        <fullName evidence="2">Uncharacterized protein</fullName>
    </submittedName>
</protein>
<reference evidence="2" key="1">
    <citation type="journal article" date="2014" name="Int. J. Syst. Evol. Microbiol.">
        <title>Complete genome sequence of Corynebacterium casei LMG S-19264T (=DSM 44701T), isolated from a smear-ripened cheese.</title>
        <authorList>
            <consortium name="US DOE Joint Genome Institute (JGI-PGF)"/>
            <person name="Walter F."/>
            <person name="Albersmeier A."/>
            <person name="Kalinowski J."/>
            <person name="Ruckert C."/>
        </authorList>
    </citation>
    <scope>NUCLEOTIDE SEQUENCE</scope>
    <source>
        <strain evidence="2">VKM Ac-1321</strain>
    </source>
</reference>
<evidence type="ECO:0000313" key="2">
    <source>
        <dbReference type="EMBL" id="GLL05940.1"/>
    </source>
</evidence>
<accession>A0A9W6KRQ9</accession>
<evidence type="ECO:0000256" key="1">
    <source>
        <dbReference type="SAM" id="MobiDB-lite"/>
    </source>
</evidence>
<proteinExistence type="predicted"/>
<dbReference type="AlphaFoldDB" id="A0A9W6KRQ9"/>
<feature type="region of interest" description="Disordered" evidence="1">
    <location>
        <begin position="1"/>
        <end position="30"/>
    </location>
</feature>
<organism evidence="2 3">
    <name type="scientific">Dactylosporangium matsuzakiense</name>
    <dbReference type="NCBI Taxonomy" id="53360"/>
    <lineage>
        <taxon>Bacteria</taxon>
        <taxon>Bacillati</taxon>
        <taxon>Actinomycetota</taxon>
        <taxon>Actinomycetes</taxon>
        <taxon>Micromonosporales</taxon>
        <taxon>Micromonosporaceae</taxon>
        <taxon>Dactylosporangium</taxon>
    </lineage>
</organism>
<dbReference type="Proteomes" id="UP001143480">
    <property type="component" value="Unassembled WGS sequence"/>
</dbReference>
<reference evidence="2" key="2">
    <citation type="submission" date="2023-01" db="EMBL/GenBank/DDBJ databases">
        <authorList>
            <person name="Sun Q."/>
            <person name="Evtushenko L."/>
        </authorList>
    </citation>
    <scope>NUCLEOTIDE SEQUENCE</scope>
    <source>
        <strain evidence="2">VKM Ac-1321</strain>
    </source>
</reference>